<dbReference type="AlphaFoldDB" id="A0A6M3K0P7"/>
<evidence type="ECO:0000313" key="1">
    <source>
        <dbReference type="EMBL" id="QJA75890.1"/>
    </source>
</evidence>
<protein>
    <recommendedName>
        <fullName evidence="2">DUF4157 domain-containing protein</fullName>
    </recommendedName>
</protein>
<name>A0A6M3K0P7_9ZZZZ</name>
<organism evidence="1">
    <name type="scientific">viral metagenome</name>
    <dbReference type="NCBI Taxonomy" id="1070528"/>
    <lineage>
        <taxon>unclassified sequences</taxon>
        <taxon>metagenomes</taxon>
        <taxon>organismal metagenomes</taxon>
    </lineage>
</organism>
<gene>
    <name evidence="1" type="ORF">MM415A01666_0003</name>
</gene>
<evidence type="ECO:0008006" key="2">
    <source>
        <dbReference type="Google" id="ProtNLM"/>
    </source>
</evidence>
<reference evidence="1" key="1">
    <citation type="submission" date="2020-03" db="EMBL/GenBank/DDBJ databases">
        <title>The deep terrestrial virosphere.</title>
        <authorList>
            <person name="Holmfeldt K."/>
            <person name="Nilsson E."/>
            <person name="Simone D."/>
            <person name="Lopez-Fernandez M."/>
            <person name="Wu X."/>
            <person name="de Brujin I."/>
            <person name="Lundin D."/>
            <person name="Andersson A."/>
            <person name="Bertilsson S."/>
            <person name="Dopson M."/>
        </authorList>
    </citation>
    <scope>NUCLEOTIDE SEQUENCE</scope>
    <source>
        <strain evidence="1">MM415A01666</strain>
    </source>
</reference>
<dbReference type="EMBL" id="MT142191">
    <property type="protein sequence ID" value="QJA75890.1"/>
    <property type="molecule type" value="Genomic_DNA"/>
</dbReference>
<sequence length="130" mass="15549">MIKTVYKILPAFIIYTDKLSAATFGGTSKFCFIKIRPRYKDDIGLLNHELTHVKQFYRLSIVHQYLNHFSKKYRLKIELEAYKNQLLSYPVEDRERKTLYFAKFLSERYGLDKTVDECYKLLANTKKAYE</sequence>
<proteinExistence type="predicted"/>
<accession>A0A6M3K0P7</accession>